<dbReference type="Proteomes" id="UP000320055">
    <property type="component" value="Unassembled WGS sequence"/>
</dbReference>
<dbReference type="InterPro" id="IPR011037">
    <property type="entry name" value="Pyrv_Knase-like_insert_dom_sf"/>
</dbReference>
<reference evidence="2 3" key="1">
    <citation type="submission" date="2019-01" db="EMBL/GenBank/DDBJ databases">
        <authorList>
            <person name="Brito A."/>
        </authorList>
    </citation>
    <scope>NUCLEOTIDE SEQUENCE [LARGE SCALE GENOMIC DNA]</scope>
    <source>
        <strain evidence="2">1</strain>
    </source>
</reference>
<dbReference type="RefSeq" id="WP_186375905.1">
    <property type="nucleotide sequence ID" value="NZ_LR213811.1"/>
</dbReference>
<protein>
    <submittedName>
        <fullName evidence="2">Uncharacterized protein</fullName>
    </submittedName>
</protein>
<dbReference type="Gene3D" id="2.40.33.10">
    <property type="entry name" value="PK beta-barrel domain-like"/>
    <property type="match status" value="1"/>
</dbReference>
<dbReference type="SUPFAM" id="SSF50800">
    <property type="entry name" value="PK beta-barrel domain-like"/>
    <property type="match status" value="1"/>
</dbReference>
<name>A0A563VZM3_9CYAN</name>
<proteinExistence type="predicted"/>
<dbReference type="InterPro" id="IPR015806">
    <property type="entry name" value="Pyrv_Knase_insert_dom_sf"/>
</dbReference>
<keyword evidence="3" id="KW-1185">Reference proteome</keyword>
<evidence type="ECO:0000313" key="3">
    <source>
        <dbReference type="Proteomes" id="UP000320055"/>
    </source>
</evidence>
<sequence length="47" mass="5271">MFQTNYTIPDILSQLEINDRVCIDDGKIGIKVKSLLSEGILLEIIHA</sequence>
<evidence type="ECO:0000313" key="2">
    <source>
        <dbReference type="EMBL" id="VEP16908.1"/>
    </source>
</evidence>
<evidence type="ECO:0000256" key="1">
    <source>
        <dbReference type="ARBA" id="ARBA00001958"/>
    </source>
</evidence>
<dbReference type="AlphaFoldDB" id="A0A563VZM3"/>
<organism evidence="2 3">
    <name type="scientific">Hyella patelloides LEGE 07179</name>
    <dbReference type="NCBI Taxonomy" id="945734"/>
    <lineage>
        <taxon>Bacteria</taxon>
        <taxon>Bacillati</taxon>
        <taxon>Cyanobacteriota</taxon>
        <taxon>Cyanophyceae</taxon>
        <taxon>Pleurocapsales</taxon>
        <taxon>Hyellaceae</taxon>
        <taxon>Hyella</taxon>
    </lineage>
</organism>
<comment type="cofactor">
    <cofactor evidence="1">
        <name>K(+)</name>
        <dbReference type="ChEBI" id="CHEBI:29103"/>
    </cofactor>
</comment>
<accession>A0A563VZM3</accession>
<dbReference type="GO" id="GO:0004743">
    <property type="term" value="F:pyruvate kinase activity"/>
    <property type="evidence" value="ECO:0007669"/>
    <property type="project" value="InterPro"/>
</dbReference>
<dbReference type="EMBL" id="CAACVJ010000457">
    <property type="protein sequence ID" value="VEP16908.1"/>
    <property type="molecule type" value="Genomic_DNA"/>
</dbReference>
<gene>
    <name evidence="2" type="ORF">H1P_510011</name>
</gene>